<accession>A0A840ID02</accession>
<dbReference type="Pfam" id="PF12697">
    <property type="entry name" value="Abhydrolase_6"/>
    <property type="match status" value="1"/>
</dbReference>
<keyword evidence="3" id="KW-1185">Reference proteome</keyword>
<dbReference type="PANTHER" id="PTHR43798">
    <property type="entry name" value="MONOACYLGLYCEROL LIPASE"/>
    <property type="match status" value="1"/>
</dbReference>
<dbReference type="GO" id="GO:0003824">
    <property type="term" value="F:catalytic activity"/>
    <property type="evidence" value="ECO:0007669"/>
    <property type="project" value="UniProtKB-ARBA"/>
</dbReference>
<comment type="caution">
    <text evidence="2">The sequence shown here is derived from an EMBL/GenBank/DDBJ whole genome shotgun (WGS) entry which is preliminary data.</text>
</comment>
<dbReference type="PRINTS" id="PR00111">
    <property type="entry name" value="ABHYDROLASE"/>
</dbReference>
<dbReference type="RefSeq" id="WP_183340488.1">
    <property type="nucleotide sequence ID" value="NZ_JACHNU010000001.1"/>
</dbReference>
<name>A0A840ID02_9ACTN</name>
<dbReference type="Proteomes" id="UP000585272">
    <property type="component" value="Unassembled WGS sequence"/>
</dbReference>
<gene>
    <name evidence="2" type="ORF">BDZ31_001491</name>
</gene>
<evidence type="ECO:0000259" key="1">
    <source>
        <dbReference type="Pfam" id="PF12697"/>
    </source>
</evidence>
<dbReference type="InterPro" id="IPR000073">
    <property type="entry name" value="AB_hydrolase_1"/>
</dbReference>
<feature type="domain" description="AB hydrolase-1" evidence="1">
    <location>
        <begin position="34"/>
        <end position="256"/>
    </location>
</feature>
<dbReference type="InterPro" id="IPR029058">
    <property type="entry name" value="AB_hydrolase_fold"/>
</dbReference>
<organism evidence="2 3">
    <name type="scientific">Conexibacter arvalis</name>
    <dbReference type="NCBI Taxonomy" id="912552"/>
    <lineage>
        <taxon>Bacteria</taxon>
        <taxon>Bacillati</taxon>
        <taxon>Actinomycetota</taxon>
        <taxon>Thermoleophilia</taxon>
        <taxon>Solirubrobacterales</taxon>
        <taxon>Conexibacteraceae</taxon>
        <taxon>Conexibacter</taxon>
    </lineage>
</organism>
<evidence type="ECO:0000313" key="2">
    <source>
        <dbReference type="EMBL" id="MBB4661918.1"/>
    </source>
</evidence>
<proteinExistence type="predicted"/>
<dbReference type="PANTHER" id="PTHR43798:SF33">
    <property type="entry name" value="HYDROLASE, PUTATIVE (AFU_ORTHOLOGUE AFUA_2G14860)-RELATED"/>
    <property type="match status" value="1"/>
</dbReference>
<dbReference type="SUPFAM" id="SSF53474">
    <property type="entry name" value="alpha/beta-Hydrolases"/>
    <property type="match status" value="1"/>
</dbReference>
<reference evidence="2 3" key="1">
    <citation type="submission" date="2020-08" db="EMBL/GenBank/DDBJ databases">
        <title>Genomic Encyclopedia of Archaeal and Bacterial Type Strains, Phase II (KMG-II): from individual species to whole genera.</title>
        <authorList>
            <person name="Goeker M."/>
        </authorList>
    </citation>
    <scope>NUCLEOTIDE SEQUENCE [LARGE SCALE GENOMIC DNA]</scope>
    <source>
        <strain evidence="2 3">DSM 23288</strain>
    </source>
</reference>
<dbReference type="EMBL" id="JACHNU010000001">
    <property type="protein sequence ID" value="MBB4661918.1"/>
    <property type="molecule type" value="Genomic_DNA"/>
</dbReference>
<dbReference type="GO" id="GO:0016020">
    <property type="term" value="C:membrane"/>
    <property type="evidence" value="ECO:0007669"/>
    <property type="project" value="TreeGrafter"/>
</dbReference>
<dbReference type="AlphaFoldDB" id="A0A840ID02"/>
<protein>
    <submittedName>
        <fullName evidence="2">Pimeloyl-ACP methyl ester carboxylesterase</fullName>
    </submittedName>
</protein>
<evidence type="ECO:0000313" key="3">
    <source>
        <dbReference type="Proteomes" id="UP000585272"/>
    </source>
</evidence>
<dbReference type="InterPro" id="IPR050266">
    <property type="entry name" value="AB_hydrolase_sf"/>
</dbReference>
<dbReference type="Gene3D" id="3.40.50.1820">
    <property type="entry name" value="alpha/beta hydrolase"/>
    <property type="match status" value="1"/>
</dbReference>
<sequence>MPAPSETTSTVTVDGLRVRVARTRPAGIADPPVVIVLHGWGAHIEALGSILAGLRDQVELIAPDLPGHGRSDMVPGAWTNADYARFVVKLADALGIGRFALIGHSRGAAIALVLATEPDSRDRVERMVFTGAAGIKPRRRAAYYGKVGMAKVGKAAAKVGGAPGRKLQESIRGRVASADWLAAPEALRGTLRNVLAEDLSPRLPQVSAPTLLMWGDRDDDTPMWMAEKMEREIPGAGLVVLRGGGHYAYAEQAGQFNVVAAHFLTQGGRRGGAAVGGADADARAGARP</sequence>